<dbReference type="EMBL" id="MU005576">
    <property type="protein sequence ID" value="KAF2686531.1"/>
    <property type="molecule type" value="Genomic_DNA"/>
</dbReference>
<organism evidence="2 3">
    <name type="scientific">Lentithecium fluviatile CBS 122367</name>
    <dbReference type="NCBI Taxonomy" id="1168545"/>
    <lineage>
        <taxon>Eukaryota</taxon>
        <taxon>Fungi</taxon>
        <taxon>Dikarya</taxon>
        <taxon>Ascomycota</taxon>
        <taxon>Pezizomycotina</taxon>
        <taxon>Dothideomycetes</taxon>
        <taxon>Pleosporomycetidae</taxon>
        <taxon>Pleosporales</taxon>
        <taxon>Massarineae</taxon>
        <taxon>Lentitheciaceae</taxon>
        <taxon>Lentithecium</taxon>
    </lineage>
</organism>
<feature type="compositionally biased region" description="Polar residues" evidence="1">
    <location>
        <begin position="78"/>
        <end position="95"/>
    </location>
</feature>
<keyword evidence="3" id="KW-1185">Reference proteome</keyword>
<evidence type="ECO:0000313" key="3">
    <source>
        <dbReference type="Proteomes" id="UP000799291"/>
    </source>
</evidence>
<gene>
    <name evidence="2" type="ORF">K458DRAFT_429530</name>
</gene>
<accession>A0A6G1J8I5</accession>
<feature type="region of interest" description="Disordered" evidence="1">
    <location>
        <begin position="1"/>
        <end position="100"/>
    </location>
</feature>
<name>A0A6G1J8I5_9PLEO</name>
<protein>
    <submittedName>
        <fullName evidence="2">Uncharacterized protein</fullName>
    </submittedName>
</protein>
<feature type="non-terminal residue" evidence="2">
    <location>
        <position position="164"/>
    </location>
</feature>
<feature type="region of interest" description="Disordered" evidence="1">
    <location>
        <begin position="129"/>
        <end position="164"/>
    </location>
</feature>
<feature type="compositionally biased region" description="Low complexity" evidence="1">
    <location>
        <begin position="32"/>
        <end position="51"/>
    </location>
</feature>
<sequence length="164" mass="17941">MFAADLSWVEGDGVEKVGERKERKARERSTPSVSVEPSIRSSRSSRDSVSSTADDKEMWWTSSLKKAKSLRPNKKARPTTSRSTATQHIRKTSASLPEAIETDDFALPHKLRDPSLQPSWTYSSTIATKLPSGAPLDPPVYEVPELEGDYSSRGTVSSGGSRSS</sequence>
<dbReference type="Proteomes" id="UP000799291">
    <property type="component" value="Unassembled WGS sequence"/>
</dbReference>
<reference evidence="2" key="1">
    <citation type="journal article" date="2020" name="Stud. Mycol.">
        <title>101 Dothideomycetes genomes: a test case for predicting lifestyles and emergence of pathogens.</title>
        <authorList>
            <person name="Haridas S."/>
            <person name="Albert R."/>
            <person name="Binder M."/>
            <person name="Bloem J."/>
            <person name="Labutti K."/>
            <person name="Salamov A."/>
            <person name="Andreopoulos B."/>
            <person name="Baker S."/>
            <person name="Barry K."/>
            <person name="Bills G."/>
            <person name="Bluhm B."/>
            <person name="Cannon C."/>
            <person name="Castanera R."/>
            <person name="Culley D."/>
            <person name="Daum C."/>
            <person name="Ezra D."/>
            <person name="Gonzalez J."/>
            <person name="Henrissat B."/>
            <person name="Kuo A."/>
            <person name="Liang C."/>
            <person name="Lipzen A."/>
            <person name="Lutzoni F."/>
            <person name="Magnuson J."/>
            <person name="Mondo S."/>
            <person name="Nolan M."/>
            <person name="Ohm R."/>
            <person name="Pangilinan J."/>
            <person name="Park H.-J."/>
            <person name="Ramirez L."/>
            <person name="Alfaro M."/>
            <person name="Sun H."/>
            <person name="Tritt A."/>
            <person name="Yoshinaga Y."/>
            <person name="Zwiers L.-H."/>
            <person name="Turgeon B."/>
            <person name="Goodwin S."/>
            <person name="Spatafora J."/>
            <person name="Crous P."/>
            <person name="Grigoriev I."/>
        </authorList>
    </citation>
    <scope>NUCLEOTIDE SEQUENCE</scope>
    <source>
        <strain evidence="2">CBS 122367</strain>
    </source>
</reference>
<feature type="compositionally biased region" description="Low complexity" evidence="1">
    <location>
        <begin position="151"/>
        <end position="164"/>
    </location>
</feature>
<evidence type="ECO:0000256" key="1">
    <source>
        <dbReference type="SAM" id="MobiDB-lite"/>
    </source>
</evidence>
<feature type="compositionally biased region" description="Basic and acidic residues" evidence="1">
    <location>
        <begin position="13"/>
        <end position="29"/>
    </location>
</feature>
<dbReference type="OrthoDB" id="3902588at2759"/>
<evidence type="ECO:0000313" key="2">
    <source>
        <dbReference type="EMBL" id="KAF2686531.1"/>
    </source>
</evidence>
<dbReference type="AlphaFoldDB" id="A0A6G1J8I5"/>
<proteinExistence type="predicted"/>
<feature type="compositionally biased region" description="Basic residues" evidence="1">
    <location>
        <begin position="65"/>
        <end position="77"/>
    </location>
</feature>